<dbReference type="Gene3D" id="1.10.287.130">
    <property type="match status" value="1"/>
</dbReference>
<dbReference type="SMART" id="SM00387">
    <property type="entry name" value="HATPase_c"/>
    <property type="match status" value="1"/>
</dbReference>
<dbReference type="InterPro" id="IPR036890">
    <property type="entry name" value="HATPase_C_sf"/>
</dbReference>
<dbReference type="InterPro" id="IPR050428">
    <property type="entry name" value="TCS_sensor_his_kinase"/>
</dbReference>
<evidence type="ECO:0000256" key="11">
    <source>
        <dbReference type="SAM" id="Phobius"/>
    </source>
</evidence>
<dbReference type="SUPFAM" id="SSF55874">
    <property type="entry name" value="ATPase domain of HSP90 chaperone/DNA topoisomerase II/histidine kinase"/>
    <property type="match status" value="1"/>
</dbReference>
<dbReference type="EC" id="2.7.13.3" evidence="3"/>
<dbReference type="PANTHER" id="PTHR45436:SF8">
    <property type="entry name" value="HISTIDINE KINASE"/>
    <property type="match status" value="1"/>
</dbReference>
<gene>
    <name evidence="14" type="primary">baeS_1</name>
    <name evidence="14" type="ORF">RUM8411_01434</name>
</gene>
<dbReference type="Pfam" id="PF02518">
    <property type="entry name" value="HATPase_c"/>
    <property type="match status" value="1"/>
</dbReference>
<keyword evidence="5 14" id="KW-0808">Transferase</keyword>
<dbReference type="SMART" id="SM00304">
    <property type="entry name" value="HAMP"/>
    <property type="match status" value="1"/>
</dbReference>
<evidence type="ECO:0000256" key="10">
    <source>
        <dbReference type="ARBA" id="ARBA00023136"/>
    </source>
</evidence>
<dbReference type="EMBL" id="FWFP01000003">
    <property type="protein sequence ID" value="SLN33416.1"/>
    <property type="molecule type" value="Genomic_DNA"/>
</dbReference>
<evidence type="ECO:0000256" key="8">
    <source>
        <dbReference type="ARBA" id="ARBA00022989"/>
    </source>
</evidence>
<dbReference type="RefSeq" id="WP_085821964.1">
    <property type="nucleotide sequence ID" value="NZ_FWFP01000003.1"/>
</dbReference>
<keyword evidence="7 14" id="KW-0418">Kinase</keyword>
<feature type="domain" description="HAMP" evidence="13">
    <location>
        <begin position="163"/>
        <end position="216"/>
    </location>
</feature>
<reference evidence="15" key="1">
    <citation type="submission" date="2017-03" db="EMBL/GenBank/DDBJ databases">
        <authorList>
            <person name="Rodrigo-Torres L."/>
            <person name="Arahal R.D."/>
            <person name="Lucena T."/>
        </authorList>
    </citation>
    <scope>NUCLEOTIDE SEQUENCE [LARGE SCALE GENOMIC DNA]</scope>
    <source>
        <strain evidence="15">CECT 8411</strain>
    </source>
</reference>
<evidence type="ECO:0000256" key="9">
    <source>
        <dbReference type="ARBA" id="ARBA00023012"/>
    </source>
</evidence>
<accession>A0A1X6YXC3</accession>
<keyword evidence="9" id="KW-0902">Two-component regulatory system</keyword>
<dbReference type="SUPFAM" id="SSF158472">
    <property type="entry name" value="HAMP domain-like"/>
    <property type="match status" value="1"/>
</dbReference>
<evidence type="ECO:0000313" key="14">
    <source>
        <dbReference type="EMBL" id="SLN33416.1"/>
    </source>
</evidence>
<feature type="domain" description="Histidine kinase" evidence="12">
    <location>
        <begin position="224"/>
        <end position="423"/>
    </location>
</feature>
<evidence type="ECO:0000256" key="5">
    <source>
        <dbReference type="ARBA" id="ARBA00022679"/>
    </source>
</evidence>
<dbReference type="PROSITE" id="PS50109">
    <property type="entry name" value="HIS_KIN"/>
    <property type="match status" value="1"/>
</dbReference>
<evidence type="ECO:0000256" key="6">
    <source>
        <dbReference type="ARBA" id="ARBA00022692"/>
    </source>
</evidence>
<evidence type="ECO:0000256" key="1">
    <source>
        <dbReference type="ARBA" id="ARBA00000085"/>
    </source>
</evidence>
<comment type="catalytic activity">
    <reaction evidence="1">
        <text>ATP + protein L-histidine = ADP + protein N-phospho-L-histidine.</text>
        <dbReference type="EC" id="2.7.13.3"/>
    </reaction>
</comment>
<keyword evidence="4" id="KW-0597">Phosphoprotein</keyword>
<feature type="transmembrane region" description="Helical" evidence="11">
    <location>
        <begin position="18"/>
        <end position="38"/>
    </location>
</feature>
<comment type="subcellular location">
    <subcellularLocation>
        <location evidence="2">Membrane</location>
    </subcellularLocation>
</comment>
<dbReference type="GO" id="GO:0000155">
    <property type="term" value="F:phosphorelay sensor kinase activity"/>
    <property type="evidence" value="ECO:0007669"/>
    <property type="project" value="InterPro"/>
</dbReference>
<sequence>MSLDGNLTWLRRSSTLRLALILSAIFALCMATAAYITIKVGSDVFERRVDTTLDALAKASALEGARGDRFGVILRHPNDLEDLPIALQRVVARGGGTVELSHDFRESEAWRVLVDTDSQGAPVMAAVPLDDAEDAFELLGGVLWTTMLTMIVLTLVVGFATGIFAQRRLKRINSTLSALASGDLSARTEITRNKDDLDDMARQVDLTAAELERLVAQTRHLSANLAHDLRTPLARLRSRLESLPEGEERGAALEESERLSGIFDTIMRVARIEATHGTDGFERVDLANLMTDLSLTFGPVIEDTGKVLKFDASDAEAVFADRQMLVQAVANLIQNAMRYGGDKINLAARGRTISVADNGPGVASEKYAEIIKPMVRLDATRQSEGTGLGLALVRAVADRHGADLILSQTDPHGLTVTLKFADL</sequence>
<evidence type="ECO:0000259" key="12">
    <source>
        <dbReference type="PROSITE" id="PS50109"/>
    </source>
</evidence>
<keyword evidence="10 11" id="KW-0472">Membrane</keyword>
<dbReference type="InterPro" id="IPR003661">
    <property type="entry name" value="HisK_dim/P_dom"/>
</dbReference>
<evidence type="ECO:0000256" key="2">
    <source>
        <dbReference type="ARBA" id="ARBA00004370"/>
    </source>
</evidence>
<protein>
    <recommendedName>
        <fullName evidence="3">histidine kinase</fullName>
        <ecNumber evidence="3">2.7.13.3</ecNumber>
    </recommendedName>
</protein>
<feature type="transmembrane region" description="Helical" evidence="11">
    <location>
        <begin position="142"/>
        <end position="165"/>
    </location>
</feature>
<dbReference type="CDD" id="cd00075">
    <property type="entry name" value="HATPase"/>
    <property type="match status" value="1"/>
</dbReference>
<evidence type="ECO:0000313" key="15">
    <source>
        <dbReference type="Proteomes" id="UP000193778"/>
    </source>
</evidence>
<evidence type="ECO:0000256" key="7">
    <source>
        <dbReference type="ARBA" id="ARBA00022777"/>
    </source>
</evidence>
<dbReference type="SMART" id="SM00388">
    <property type="entry name" value="HisKA"/>
    <property type="match status" value="1"/>
</dbReference>
<dbReference type="AlphaFoldDB" id="A0A1X6YXC3"/>
<evidence type="ECO:0000256" key="3">
    <source>
        <dbReference type="ARBA" id="ARBA00012438"/>
    </source>
</evidence>
<organism evidence="14 15">
    <name type="scientific">Ruegeria meonggei</name>
    <dbReference type="NCBI Taxonomy" id="1446476"/>
    <lineage>
        <taxon>Bacteria</taxon>
        <taxon>Pseudomonadati</taxon>
        <taxon>Pseudomonadota</taxon>
        <taxon>Alphaproteobacteria</taxon>
        <taxon>Rhodobacterales</taxon>
        <taxon>Roseobacteraceae</taxon>
        <taxon>Ruegeria</taxon>
    </lineage>
</organism>
<dbReference type="GO" id="GO:0005886">
    <property type="term" value="C:plasma membrane"/>
    <property type="evidence" value="ECO:0007669"/>
    <property type="project" value="TreeGrafter"/>
</dbReference>
<dbReference type="PROSITE" id="PS50885">
    <property type="entry name" value="HAMP"/>
    <property type="match status" value="1"/>
</dbReference>
<dbReference type="CDD" id="cd00082">
    <property type="entry name" value="HisKA"/>
    <property type="match status" value="1"/>
</dbReference>
<dbReference type="InterPro" id="IPR004358">
    <property type="entry name" value="Sig_transdc_His_kin-like_C"/>
</dbReference>
<dbReference type="InterPro" id="IPR036097">
    <property type="entry name" value="HisK_dim/P_sf"/>
</dbReference>
<dbReference type="InterPro" id="IPR005467">
    <property type="entry name" value="His_kinase_dom"/>
</dbReference>
<name>A0A1X6YXC3_9RHOB</name>
<dbReference type="SUPFAM" id="SSF47384">
    <property type="entry name" value="Homodimeric domain of signal transducing histidine kinase"/>
    <property type="match status" value="1"/>
</dbReference>
<evidence type="ECO:0000259" key="13">
    <source>
        <dbReference type="PROSITE" id="PS50885"/>
    </source>
</evidence>
<dbReference type="Proteomes" id="UP000193778">
    <property type="component" value="Unassembled WGS sequence"/>
</dbReference>
<dbReference type="PRINTS" id="PR00344">
    <property type="entry name" value="BCTRLSENSOR"/>
</dbReference>
<dbReference type="InterPro" id="IPR003594">
    <property type="entry name" value="HATPase_dom"/>
</dbReference>
<evidence type="ECO:0000256" key="4">
    <source>
        <dbReference type="ARBA" id="ARBA00022553"/>
    </source>
</evidence>
<keyword evidence="15" id="KW-1185">Reference proteome</keyword>
<proteinExistence type="predicted"/>
<keyword evidence="6 11" id="KW-0812">Transmembrane</keyword>
<dbReference type="PANTHER" id="PTHR45436">
    <property type="entry name" value="SENSOR HISTIDINE KINASE YKOH"/>
    <property type="match status" value="1"/>
</dbReference>
<dbReference type="Pfam" id="PF00512">
    <property type="entry name" value="HisKA"/>
    <property type="match status" value="1"/>
</dbReference>
<keyword evidence="8 11" id="KW-1133">Transmembrane helix</keyword>
<dbReference type="Gene3D" id="3.30.565.10">
    <property type="entry name" value="Histidine kinase-like ATPase, C-terminal domain"/>
    <property type="match status" value="1"/>
</dbReference>
<dbReference type="Pfam" id="PF00672">
    <property type="entry name" value="HAMP"/>
    <property type="match status" value="1"/>
</dbReference>
<dbReference type="InterPro" id="IPR003660">
    <property type="entry name" value="HAMP_dom"/>
</dbReference>